<accession>A0A261WDY1</accession>
<feature type="domain" description="Major facilitator superfamily (MFS) profile" evidence="8">
    <location>
        <begin position="24"/>
        <end position="168"/>
    </location>
</feature>
<evidence type="ECO:0000256" key="3">
    <source>
        <dbReference type="ARBA" id="ARBA00022475"/>
    </source>
</evidence>
<dbReference type="GO" id="GO:0005886">
    <property type="term" value="C:plasma membrane"/>
    <property type="evidence" value="ECO:0007669"/>
    <property type="project" value="UniProtKB-SubCell"/>
</dbReference>
<gene>
    <name evidence="9" type="ORF">CFN58_24900</name>
</gene>
<dbReference type="SUPFAM" id="SSF103473">
    <property type="entry name" value="MFS general substrate transporter"/>
    <property type="match status" value="1"/>
</dbReference>
<dbReference type="InterPro" id="IPR005828">
    <property type="entry name" value="MFS_sugar_transport-like"/>
</dbReference>
<dbReference type="AlphaFoldDB" id="A0A261WDY1"/>
<dbReference type="Gene3D" id="1.20.1250.20">
    <property type="entry name" value="MFS general substrate transporter like domains"/>
    <property type="match status" value="1"/>
</dbReference>
<proteinExistence type="predicted"/>
<dbReference type="Proteomes" id="UP000217163">
    <property type="component" value="Unassembled WGS sequence"/>
</dbReference>
<feature type="transmembrane region" description="Helical" evidence="7">
    <location>
        <begin position="39"/>
        <end position="55"/>
    </location>
</feature>
<evidence type="ECO:0000256" key="6">
    <source>
        <dbReference type="ARBA" id="ARBA00023136"/>
    </source>
</evidence>
<protein>
    <submittedName>
        <fullName evidence="9">MFS transporter</fullName>
    </submittedName>
</protein>
<dbReference type="PANTHER" id="PTHR43045">
    <property type="entry name" value="SHIKIMATE TRANSPORTER"/>
    <property type="match status" value="1"/>
</dbReference>
<evidence type="ECO:0000256" key="2">
    <source>
        <dbReference type="ARBA" id="ARBA00022448"/>
    </source>
</evidence>
<feature type="transmembrane region" description="Helical" evidence="7">
    <location>
        <begin position="98"/>
        <end position="119"/>
    </location>
</feature>
<dbReference type="PANTHER" id="PTHR43045:SF2">
    <property type="entry name" value="INNER MEMBRANE METABOLITE TRANSPORT PROTEIN YHJE"/>
    <property type="match status" value="1"/>
</dbReference>
<keyword evidence="6 7" id="KW-0472">Membrane</keyword>
<sequence>MTSTPLSREDNDAPAPPVNSATRVATASFIGTAIEFYDFYVYATAAALVIGPVFFPQTSGTAQMLSSFLTFGIAFLARPLGSALFGHFGDRIGRKSTLVASLLLMGVCTTLIGVLPGYATIGAWAPILLCVLRFGQGLGLGGEWGGAALLATENAPKGKRAWFGMFPQ</sequence>
<comment type="subcellular location">
    <subcellularLocation>
        <location evidence="1">Cell membrane</location>
        <topology evidence="1">Multi-pass membrane protein</topology>
    </subcellularLocation>
</comment>
<dbReference type="Pfam" id="PF00083">
    <property type="entry name" value="Sugar_tr"/>
    <property type="match status" value="1"/>
</dbReference>
<evidence type="ECO:0000313" key="9">
    <source>
        <dbReference type="EMBL" id="OZI84406.1"/>
    </source>
</evidence>
<keyword evidence="3" id="KW-1003">Cell membrane</keyword>
<dbReference type="GO" id="GO:0022857">
    <property type="term" value="F:transmembrane transporter activity"/>
    <property type="evidence" value="ECO:0007669"/>
    <property type="project" value="InterPro"/>
</dbReference>
<keyword evidence="5 7" id="KW-1133">Transmembrane helix</keyword>
<comment type="caution">
    <text evidence="9">The sequence shown here is derived from an EMBL/GenBank/DDBJ whole genome shotgun (WGS) entry which is preliminary data.</text>
</comment>
<evidence type="ECO:0000259" key="8">
    <source>
        <dbReference type="PROSITE" id="PS50850"/>
    </source>
</evidence>
<organism evidence="9 10">
    <name type="scientific">Pseudomonas avellanae</name>
    <dbReference type="NCBI Taxonomy" id="46257"/>
    <lineage>
        <taxon>Bacteria</taxon>
        <taxon>Pseudomonadati</taxon>
        <taxon>Pseudomonadota</taxon>
        <taxon>Gammaproteobacteria</taxon>
        <taxon>Pseudomonadales</taxon>
        <taxon>Pseudomonadaceae</taxon>
        <taxon>Pseudomonas</taxon>
    </lineage>
</organism>
<dbReference type="EMBL" id="NKQU01000599">
    <property type="protein sequence ID" value="OZI84406.1"/>
    <property type="molecule type" value="Genomic_DNA"/>
</dbReference>
<dbReference type="InterPro" id="IPR036259">
    <property type="entry name" value="MFS_trans_sf"/>
</dbReference>
<dbReference type="InterPro" id="IPR020846">
    <property type="entry name" value="MFS_dom"/>
</dbReference>
<feature type="transmembrane region" description="Helical" evidence="7">
    <location>
        <begin position="67"/>
        <end position="86"/>
    </location>
</feature>
<keyword evidence="4 7" id="KW-0812">Transmembrane</keyword>
<evidence type="ECO:0000256" key="4">
    <source>
        <dbReference type="ARBA" id="ARBA00022692"/>
    </source>
</evidence>
<name>A0A261WDY1_9PSED</name>
<dbReference type="PROSITE" id="PS50850">
    <property type="entry name" value="MFS"/>
    <property type="match status" value="1"/>
</dbReference>
<reference evidence="10" key="1">
    <citation type="journal article" date="2016" name="Sci. Rep.">
        <title>Genome analysis of the kiwifruit canker pathogen Pseudomonas syringae pv. actinidiae biovar 5.</title>
        <authorList>
            <person name="Fujikawa T."/>
            <person name="Sawada H."/>
        </authorList>
    </citation>
    <scope>NUCLEOTIDE SEQUENCE [LARGE SCALE GENOMIC DNA]</scope>
    <source>
        <strain evidence="10">MAFF 212061</strain>
    </source>
</reference>
<evidence type="ECO:0000256" key="7">
    <source>
        <dbReference type="SAM" id="Phobius"/>
    </source>
</evidence>
<evidence type="ECO:0000256" key="5">
    <source>
        <dbReference type="ARBA" id="ARBA00022989"/>
    </source>
</evidence>
<evidence type="ECO:0000256" key="1">
    <source>
        <dbReference type="ARBA" id="ARBA00004651"/>
    </source>
</evidence>
<evidence type="ECO:0000313" key="10">
    <source>
        <dbReference type="Proteomes" id="UP000217163"/>
    </source>
</evidence>
<keyword evidence="2" id="KW-0813">Transport</keyword>
<feature type="non-terminal residue" evidence="9">
    <location>
        <position position="168"/>
    </location>
</feature>